<keyword evidence="3" id="KW-0326">Glycosidase</keyword>
<keyword evidence="6" id="KW-1185">Reference proteome</keyword>
<keyword evidence="2" id="KW-0378">Hydrolase</keyword>
<dbReference type="InterPro" id="IPR017853">
    <property type="entry name" value="GH"/>
</dbReference>
<dbReference type="EMBL" id="RJKM01000001">
    <property type="protein sequence ID" value="ROP34804.1"/>
    <property type="molecule type" value="Genomic_DNA"/>
</dbReference>
<dbReference type="AlphaFoldDB" id="A0A3N1GX36"/>
<dbReference type="PANTHER" id="PTHR10353">
    <property type="entry name" value="GLYCOSYL HYDROLASE"/>
    <property type="match status" value="1"/>
</dbReference>
<dbReference type="InterPro" id="IPR001360">
    <property type="entry name" value="Glyco_hydro_1"/>
</dbReference>
<evidence type="ECO:0000256" key="2">
    <source>
        <dbReference type="ARBA" id="ARBA00022801"/>
    </source>
</evidence>
<dbReference type="PRINTS" id="PR00131">
    <property type="entry name" value="GLHYDRLASE1"/>
</dbReference>
<dbReference type="GO" id="GO:0005829">
    <property type="term" value="C:cytosol"/>
    <property type="evidence" value="ECO:0007669"/>
    <property type="project" value="TreeGrafter"/>
</dbReference>
<evidence type="ECO:0000256" key="4">
    <source>
        <dbReference type="RuleBase" id="RU003690"/>
    </source>
</evidence>
<accession>A0A3N1GX36</accession>
<evidence type="ECO:0000256" key="3">
    <source>
        <dbReference type="ARBA" id="ARBA00023295"/>
    </source>
</evidence>
<evidence type="ECO:0000256" key="1">
    <source>
        <dbReference type="ARBA" id="ARBA00010838"/>
    </source>
</evidence>
<sequence length="389" mass="43118">MDATFPRDFLWGAATAAHQVEGNNTASDLWAFENAPDSFLPERSGDACDSYHRWREDLDIVRDLGLNSYRFSVEWARVEPAPGHISRAHLAHYRRMVEGCLDRGLTPVVTLHHFTTPMWFRAAGGWTGPDAVTRFRAYVRSVLPVLDGVEWVCTVNEPNMVAMMSAMIKRGERRENAAGAMPPPDQDVADALIAAHHAAREELGALPRVRSGWTVANQNFQAVDGADDLAAEWAHSREDQFLDAAKDDDFIGVQAYTRVLIGRDGPVEPDARRTLTGWEFHPAALEGAVRHTAARVGPAVPLLVTENGIATADDGERVEYTREALTGLARALADGVDVRGYLHWSLLDNYEWGSWTPTFGLVSVDRETFARTVKPSARWYGEVARTNTL</sequence>
<comment type="similarity">
    <text evidence="1 4">Belongs to the glycosyl hydrolase 1 family.</text>
</comment>
<evidence type="ECO:0000313" key="5">
    <source>
        <dbReference type="EMBL" id="ROP34804.1"/>
    </source>
</evidence>
<dbReference type="Gene3D" id="3.20.20.80">
    <property type="entry name" value="Glycosidases"/>
    <property type="match status" value="1"/>
</dbReference>
<dbReference type="RefSeq" id="WP_123741061.1">
    <property type="nucleotide sequence ID" value="NZ_RJKM01000001.1"/>
</dbReference>
<dbReference type="Pfam" id="PF00232">
    <property type="entry name" value="Glyco_hydro_1"/>
    <property type="match status" value="2"/>
</dbReference>
<dbReference type="PANTHER" id="PTHR10353:SF36">
    <property type="entry name" value="LP05116P"/>
    <property type="match status" value="1"/>
</dbReference>
<dbReference type="OrthoDB" id="9765195at2"/>
<evidence type="ECO:0000313" key="6">
    <source>
        <dbReference type="Proteomes" id="UP000268727"/>
    </source>
</evidence>
<comment type="caution">
    <text evidence="5">The sequence shown here is derived from an EMBL/GenBank/DDBJ whole genome shotgun (WGS) entry which is preliminary data.</text>
</comment>
<protein>
    <submittedName>
        <fullName evidence="5">Beta-glucosidase</fullName>
    </submittedName>
</protein>
<name>A0A3N1GX36_9PSEU</name>
<reference evidence="5 6" key="1">
    <citation type="submission" date="2018-11" db="EMBL/GenBank/DDBJ databases">
        <title>Sequencing the genomes of 1000 actinobacteria strains.</title>
        <authorList>
            <person name="Klenk H.-P."/>
        </authorList>
    </citation>
    <scope>NUCLEOTIDE SEQUENCE [LARGE SCALE GENOMIC DNA]</scope>
    <source>
        <strain evidence="5 6">DSM 44231</strain>
    </source>
</reference>
<dbReference type="Proteomes" id="UP000268727">
    <property type="component" value="Unassembled WGS sequence"/>
</dbReference>
<proteinExistence type="inferred from homology"/>
<dbReference type="SUPFAM" id="SSF51445">
    <property type="entry name" value="(Trans)glycosidases"/>
    <property type="match status" value="1"/>
</dbReference>
<organism evidence="5 6">
    <name type="scientific">Saccharothrix texasensis</name>
    <dbReference type="NCBI Taxonomy" id="103734"/>
    <lineage>
        <taxon>Bacteria</taxon>
        <taxon>Bacillati</taxon>
        <taxon>Actinomycetota</taxon>
        <taxon>Actinomycetes</taxon>
        <taxon>Pseudonocardiales</taxon>
        <taxon>Pseudonocardiaceae</taxon>
        <taxon>Saccharothrix</taxon>
    </lineage>
</organism>
<gene>
    <name evidence="5" type="ORF">EDD40_0006</name>
</gene>
<dbReference type="GO" id="GO:0008422">
    <property type="term" value="F:beta-glucosidase activity"/>
    <property type="evidence" value="ECO:0007669"/>
    <property type="project" value="TreeGrafter"/>
</dbReference>
<dbReference type="GO" id="GO:0016052">
    <property type="term" value="P:carbohydrate catabolic process"/>
    <property type="evidence" value="ECO:0007669"/>
    <property type="project" value="TreeGrafter"/>
</dbReference>